<name>D3IVP7_PHYED</name>
<dbReference type="EMBL" id="GQ252877">
    <property type="protein sequence ID" value="ADB85387.1"/>
    <property type="molecule type" value="Genomic_DNA"/>
</dbReference>
<organism evidence="1">
    <name type="scientific">Phyllostachys edulis</name>
    <name type="common">Tortoise shell bamboo</name>
    <name type="synonym">Bambusa edulis</name>
    <dbReference type="NCBI Taxonomy" id="38705"/>
    <lineage>
        <taxon>Eukaryota</taxon>
        <taxon>Viridiplantae</taxon>
        <taxon>Streptophyta</taxon>
        <taxon>Embryophyta</taxon>
        <taxon>Tracheophyta</taxon>
        <taxon>Spermatophyta</taxon>
        <taxon>Magnoliopsida</taxon>
        <taxon>Liliopsida</taxon>
        <taxon>Poales</taxon>
        <taxon>Poaceae</taxon>
        <taxon>BOP clade</taxon>
        <taxon>Bambusoideae</taxon>
        <taxon>Arundinarodae</taxon>
        <taxon>Arundinarieae</taxon>
        <taxon>Arundinariinae</taxon>
        <taxon>Phyllostachys</taxon>
    </lineage>
</organism>
<sequence>MAGVITRGTTGQWLAGVRRMLSFFVAELHLDQAENFEAHLTPALAEPYRNKFSGEDPFP</sequence>
<protein>
    <submittedName>
        <fullName evidence="1">Uncharacterized protein</fullName>
    </submittedName>
</protein>
<accession>D3IVP7</accession>
<reference evidence="1" key="1">
    <citation type="journal article" date="2010" name="J. Integr. Plant Biol.">
        <title>Insights into the bamboo genome: syntenic relationships to rice and sorghum.</title>
        <authorList>
            <person name="Gui Y.J."/>
            <person name="Zhou Y."/>
            <person name="Wang Y."/>
            <person name="Wang S."/>
            <person name="Wang S.Y."/>
            <person name="Hu Y."/>
            <person name="Bo S.P."/>
            <person name="Chen H."/>
            <person name="Zhou C.P."/>
            <person name="Ma N.X."/>
            <person name="Zhang T.Z."/>
            <person name="Fan L.J."/>
        </authorList>
    </citation>
    <scope>NUCLEOTIDE SEQUENCE</scope>
    <source>
        <tissue evidence="1">Shoot</tissue>
    </source>
</reference>
<proteinExistence type="predicted"/>
<evidence type="ECO:0000313" key="1">
    <source>
        <dbReference type="EMBL" id="ADB85387.1"/>
    </source>
</evidence>
<dbReference type="AlphaFoldDB" id="D3IVP7"/>